<reference evidence="2 3" key="1">
    <citation type="submission" date="2023-09" db="EMBL/GenBank/DDBJ databases">
        <authorList>
            <person name="Rey-Velasco X."/>
        </authorList>
    </citation>
    <scope>NUCLEOTIDE SEQUENCE [LARGE SCALE GENOMIC DNA]</scope>
    <source>
        <strain evidence="2 3">F388</strain>
    </source>
</reference>
<dbReference type="RefSeq" id="WP_311350474.1">
    <property type="nucleotide sequence ID" value="NZ_JAVRHR010000002.1"/>
</dbReference>
<name>A0ABU3AAQ9_9FLAO</name>
<gene>
    <name evidence="2" type="ORF">RM706_07680</name>
</gene>
<dbReference type="PROSITE" id="PS51257">
    <property type="entry name" value="PROKAR_LIPOPROTEIN"/>
    <property type="match status" value="1"/>
</dbReference>
<organism evidence="2 3">
    <name type="scientific">Croceitalea rosinachiae</name>
    <dbReference type="NCBI Taxonomy" id="3075596"/>
    <lineage>
        <taxon>Bacteria</taxon>
        <taxon>Pseudomonadati</taxon>
        <taxon>Bacteroidota</taxon>
        <taxon>Flavobacteriia</taxon>
        <taxon>Flavobacteriales</taxon>
        <taxon>Flavobacteriaceae</taxon>
        <taxon>Croceitalea</taxon>
    </lineage>
</organism>
<dbReference type="Proteomes" id="UP001255246">
    <property type="component" value="Unassembled WGS sequence"/>
</dbReference>
<protein>
    <submittedName>
        <fullName evidence="2">DUF4369 domain-containing protein</fullName>
    </submittedName>
</protein>
<evidence type="ECO:0000259" key="1">
    <source>
        <dbReference type="Pfam" id="PF14289"/>
    </source>
</evidence>
<dbReference type="Pfam" id="PF14289">
    <property type="entry name" value="DUF4369"/>
    <property type="match status" value="1"/>
</dbReference>
<evidence type="ECO:0000313" key="3">
    <source>
        <dbReference type="Proteomes" id="UP001255246"/>
    </source>
</evidence>
<keyword evidence="3" id="KW-1185">Reference proteome</keyword>
<dbReference type="InterPro" id="IPR025380">
    <property type="entry name" value="DUF4369"/>
</dbReference>
<proteinExistence type="predicted"/>
<dbReference type="EMBL" id="JAVRHR010000002">
    <property type="protein sequence ID" value="MDT0606905.1"/>
    <property type="molecule type" value="Genomic_DNA"/>
</dbReference>
<comment type="caution">
    <text evidence="2">The sequence shown here is derived from an EMBL/GenBank/DDBJ whole genome shotgun (WGS) entry which is preliminary data.</text>
</comment>
<sequence length="233" mass="26269">MKRLVLAIVLLTLIGACEETSERTMNVTGNIAGLKKGTLYLQHFQDSSLINLDSLEIKGNGNFTFTQELESPEIFYLYLDKADNNDINDRITFFGEPGNISIKTAWNTVDTNTEINGSKSHESFSKFKAMLSKFNTRDIEVFQTSLLPELKDNAKALDSLAAISQKNAIRKYQYVLNFSLNNPDSYITPYVALTEASDANPKYLDSIHNNLSQKVADSKYGKALKEYLERLNR</sequence>
<feature type="domain" description="DUF4369" evidence="1">
    <location>
        <begin position="26"/>
        <end position="124"/>
    </location>
</feature>
<evidence type="ECO:0000313" key="2">
    <source>
        <dbReference type="EMBL" id="MDT0606905.1"/>
    </source>
</evidence>
<accession>A0ABU3AAQ9</accession>